<feature type="compositionally biased region" description="Low complexity" evidence="1">
    <location>
        <begin position="188"/>
        <end position="205"/>
    </location>
</feature>
<reference evidence="3" key="1">
    <citation type="submission" date="2021-03" db="EMBL/GenBank/DDBJ databases">
        <authorList>
            <person name="Palmer J.M."/>
        </authorList>
    </citation>
    <scope>NUCLEOTIDE SEQUENCE</scope>
    <source>
        <strain evidence="3">ARV_011</strain>
    </source>
</reference>
<dbReference type="SUPFAM" id="SSF89009">
    <property type="entry name" value="GAT-like domain"/>
    <property type="match status" value="1"/>
</dbReference>
<feature type="region of interest" description="Disordered" evidence="1">
    <location>
        <begin position="773"/>
        <end position="798"/>
    </location>
</feature>
<dbReference type="RefSeq" id="XP_043048964.1">
    <property type="nucleotide sequence ID" value="XM_043191657.1"/>
</dbReference>
<dbReference type="CDD" id="cd16980">
    <property type="entry name" value="VHS_Lsb5"/>
    <property type="match status" value="1"/>
</dbReference>
<feature type="region of interest" description="Disordered" evidence="1">
    <location>
        <begin position="877"/>
        <end position="897"/>
    </location>
</feature>
<evidence type="ECO:0000313" key="3">
    <source>
        <dbReference type="EMBL" id="KAG7193416.1"/>
    </source>
</evidence>
<dbReference type="GO" id="GO:0043130">
    <property type="term" value="F:ubiquitin binding"/>
    <property type="evidence" value="ECO:0007669"/>
    <property type="project" value="InterPro"/>
</dbReference>
<dbReference type="Proteomes" id="UP000790833">
    <property type="component" value="Unassembled WGS sequence"/>
</dbReference>
<dbReference type="SUPFAM" id="SSF48464">
    <property type="entry name" value="ENTH/VHS domain"/>
    <property type="match status" value="1"/>
</dbReference>
<accession>A0A9P7V8U6</accession>
<keyword evidence="4" id="KW-1185">Reference proteome</keyword>
<feature type="compositionally biased region" description="Polar residues" evidence="1">
    <location>
        <begin position="788"/>
        <end position="798"/>
    </location>
</feature>
<feature type="region of interest" description="Disordered" evidence="1">
    <location>
        <begin position="226"/>
        <end position="255"/>
    </location>
</feature>
<name>A0A9P7V8U6_9ASCO</name>
<protein>
    <submittedName>
        <fullName evidence="3">Actin patch assembly and actin polymerization protein</fullName>
    </submittedName>
</protein>
<dbReference type="EMBL" id="JAHMUF010000012">
    <property type="protein sequence ID" value="KAG7193416.1"/>
    <property type="molecule type" value="Genomic_DNA"/>
</dbReference>
<evidence type="ECO:0000256" key="1">
    <source>
        <dbReference type="SAM" id="MobiDB-lite"/>
    </source>
</evidence>
<dbReference type="SMART" id="SM00288">
    <property type="entry name" value="VHS"/>
    <property type="match status" value="1"/>
</dbReference>
<dbReference type="InterPro" id="IPR045007">
    <property type="entry name" value="LSB5"/>
</dbReference>
<feature type="compositionally biased region" description="Polar residues" evidence="1">
    <location>
        <begin position="168"/>
        <end position="178"/>
    </location>
</feature>
<dbReference type="PANTHER" id="PTHR47789:SF1">
    <property type="entry name" value="LAS SEVENTEEN-BINDING PROTEIN 5"/>
    <property type="match status" value="1"/>
</dbReference>
<feature type="region of interest" description="Disordered" evidence="1">
    <location>
        <begin position="375"/>
        <end position="441"/>
    </location>
</feature>
<dbReference type="InterPro" id="IPR008942">
    <property type="entry name" value="ENTH_VHS"/>
</dbReference>
<dbReference type="GO" id="GO:0007034">
    <property type="term" value="P:vacuolar transport"/>
    <property type="evidence" value="ECO:0007669"/>
    <property type="project" value="UniProtKB-ARBA"/>
</dbReference>
<sequence length="1112" mass="124759">MPLFGSSHPETSITIKVNQICENRNSEIEDIELHLNDLIALVEVQRLSGATECARAIRKKIKYGYHDEQLRALSLLELITLNGGSKIAPAISKDYKLLELLESIIRGRLTGGAGVPYHKLVIVKTINLAIGWKEEFRDLPDYQGMAQLYKVIPKNIRKSNRSKENQDVTDSGHSNSNMDSKESIDEPFSNNTSTSAFASGSGSATRNDVGKGGEDDYLAVKRLLKEQKSKKKKERQEKYAKALMGGSSGRKKNKKKGIMYADEEYGIPQINYTLEAPKIRALIADSQTHSTALNNAMLSVPNGTSPMDDSKCSKEFEKCRSLRRKVLRYLQFVGAGDVSHKSKEVMAMDEEFLGSLLEANEKFVNTFNKFDAACGNPTQDYDNNVGDDSDSSWDSYYDSDSDDEDEAEEADESVSDVSNRMENLQVKPKKVPPPRPSKSSQLYETFPLQTQKTFGDDSNPFGDFNAVADANRNTPKAPNESEQVAQSLLHVVANYQQDLRKEVKHKISTEQKIQYKNISIAKLTYNLHKTIEHKNKKLLKLYLTKGNDTEEEGTLADVSNNNTLDKEVSETLNYAFKVSGKVRNLSQRLLEIDKRLNQQKSLKVKQYPKLVSLLDILSLDQTTMHSLPSSSSDLIHCHSTFDDNFDKESNKEMEPTATEIMNETEQDSLVLNSNVDYLIITSENDVQNVDQEVIGSGRDDVHGMLVEVGTKKPTDYTEIGSNDERASILDIKDTEEFNEEDSMDQQKFEVFMSESIQKYRELQEDKYNDSDLFESYGLPTSSKKDQNESTPLGTNNSKFTTNNPLNLLYSNLILGSLMALPSTEESATSLIFLPSMSVKLAATVKQSLRNSHFKKLRINGNPITSATFQNMKDKPKCACDEHKGISNESDSPIKINNMPDLEHLDICSEIEDEELTYSSSALNSDENESDLLLGSSDDDSDDNIESNAISDEGALSRVTNEYYISLQRKLKRKRRTPKQFIPELAKDRDESPTPKHKPSHRTLKPKRSILKSTPHGGPKRLAFSEVESRECPPTEEADVIEHTQPINTKDNIINVPHQLNYSVSPVMVLGTILTSPESDTIGQEEMTKENRCEATKAQTISNLRVLLEQDAH</sequence>
<dbReference type="GO" id="GO:0006897">
    <property type="term" value="P:endocytosis"/>
    <property type="evidence" value="ECO:0007669"/>
    <property type="project" value="InterPro"/>
</dbReference>
<dbReference type="PROSITE" id="PS50179">
    <property type="entry name" value="VHS"/>
    <property type="match status" value="1"/>
</dbReference>
<feature type="region of interest" description="Disordered" evidence="1">
    <location>
        <begin position="974"/>
        <end position="1031"/>
    </location>
</feature>
<dbReference type="InterPro" id="IPR044103">
    <property type="entry name" value="GAT_LSB5"/>
</dbReference>
<organism evidence="3 4">
    <name type="scientific">Scheffersomyces spartinae</name>
    <dbReference type="NCBI Taxonomy" id="45513"/>
    <lineage>
        <taxon>Eukaryota</taxon>
        <taxon>Fungi</taxon>
        <taxon>Dikarya</taxon>
        <taxon>Ascomycota</taxon>
        <taxon>Saccharomycotina</taxon>
        <taxon>Pichiomycetes</taxon>
        <taxon>Debaryomycetaceae</taxon>
        <taxon>Scheffersomyces</taxon>
    </lineage>
</organism>
<comment type="caution">
    <text evidence="3">The sequence shown here is derived from an EMBL/GenBank/DDBJ whole genome shotgun (WGS) entry which is preliminary data.</text>
</comment>
<dbReference type="GO" id="GO:0007015">
    <property type="term" value="P:actin filament organization"/>
    <property type="evidence" value="ECO:0007669"/>
    <property type="project" value="InterPro"/>
</dbReference>
<feature type="compositionally biased region" description="Basic and acidic residues" evidence="1">
    <location>
        <begin position="984"/>
        <end position="993"/>
    </location>
</feature>
<feature type="compositionally biased region" description="Basic residues" evidence="1">
    <location>
        <begin position="994"/>
        <end position="1009"/>
    </location>
</feature>
<dbReference type="InterPro" id="IPR002014">
    <property type="entry name" value="VHS_dom"/>
</dbReference>
<dbReference type="GeneID" id="66114208"/>
<dbReference type="Pfam" id="PF00790">
    <property type="entry name" value="VHS"/>
    <property type="match status" value="1"/>
</dbReference>
<evidence type="ECO:0000313" key="4">
    <source>
        <dbReference type="Proteomes" id="UP000790833"/>
    </source>
</evidence>
<feature type="domain" description="VHS" evidence="2">
    <location>
        <begin position="33"/>
        <end position="152"/>
    </location>
</feature>
<dbReference type="GO" id="GO:0030479">
    <property type="term" value="C:actin cortical patch"/>
    <property type="evidence" value="ECO:0007669"/>
    <property type="project" value="TreeGrafter"/>
</dbReference>
<dbReference type="Gene3D" id="1.25.40.90">
    <property type="match status" value="1"/>
</dbReference>
<dbReference type="AlphaFoldDB" id="A0A9P7V8U6"/>
<gene>
    <name evidence="3" type="primary">LSB5</name>
    <name evidence="3" type="ORF">KQ657_000834</name>
</gene>
<evidence type="ECO:0000259" key="2">
    <source>
        <dbReference type="PROSITE" id="PS50179"/>
    </source>
</evidence>
<dbReference type="GO" id="GO:0051666">
    <property type="term" value="P:actin cortical patch localization"/>
    <property type="evidence" value="ECO:0007669"/>
    <property type="project" value="TreeGrafter"/>
</dbReference>
<proteinExistence type="predicted"/>
<feature type="region of interest" description="Disordered" evidence="1">
    <location>
        <begin position="157"/>
        <end position="212"/>
    </location>
</feature>
<dbReference type="PANTHER" id="PTHR47789">
    <property type="entry name" value="LAS SEVENTEEN-BINDING PROTEIN 5"/>
    <property type="match status" value="1"/>
</dbReference>
<dbReference type="OrthoDB" id="10068368at2759"/>
<dbReference type="GO" id="GO:0035091">
    <property type="term" value="F:phosphatidylinositol binding"/>
    <property type="evidence" value="ECO:0007669"/>
    <property type="project" value="InterPro"/>
</dbReference>
<dbReference type="CDD" id="cd14232">
    <property type="entry name" value="GAT_LSB5"/>
    <property type="match status" value="1"/>
</dbReference>
<feature type="region of interest" description="Disordered" evidence="1">
    <location>
        <begin position="917"/>
        <end position="948"/>
    </location>
</feature>
<feature type="compositionally biased region" description="Acidic residues" evidence="1">
    <location>
        <begin position="385"/>
        <end position="414"/>
    </location>
</feature>